<dbReference type="EMBL" id="AP024480">
    <property type="protein sequence ID" value="BCS82080.1"/>
    <property type="molecule type" value="Genomic_DNA"/>
</dbReference>
<reference evidence="1 2" key="1">
    <citation type="submission" date="2021-02" db="EMBL/GenBank/DDBJ databases">
        <title>Nitrogen-fixing ability and nitrogen fixation related genes of thermophilic fermentative bacteria in the genus Caldicellulosiruptor.</title>
        <authorList>
            <person name="Chen Y."/>
            <person name="Nishihara A."/>
            <person name="Haruta S."/>
        </authorList>
    </citation>
    <scope>NUCLEOTIDE SEQUENCE [LARGE SCALE GENOMIC DNA]</scope>
    <source>
        <strain evidence="1 2">YA01</strain>
    </source>
</reference>
<protein>
    <recommendedName>
        <fullName evidence="3">Transposase DDE domain-containing protein</fullName>
    </recommendedName>
</protein>
<proteinExistence type="predicted"/>
<evidence type="ECO:0000313" key="1">
    <source>
        <dbReference type="EMBL" id="BCS82080.1"/>
    </source>
</evidence>
<sequence length="74" mass="8807">MQDIAVEKWFKTAQEFKIKFVAEINKRNMNNKNNVKSEVRAENMEYLEAGEGKKLYRKRRIIEGLFNKLKGDIN</sequence>
<accession>A0ABN6E9L5</accession>
<gene>
    <name evidence="1" type="ORF">CaldiYA01_20400</name>
</gene>
<evidence type="ECO:0008006" key="3">
    <source>
        <dbReference type="Google" id="ProtNLM"/>
    </source>
</evidence>
<keyword evidence="2" id="KW-1185">Reference proteome</keyword>
<evidence type="ECO:0000313" key="2">
    <source>
        <dbReference type="Proteomes" id="UP000663623"/>
    </source>
</evidence>
<name>A0ABN6E9L5_9FIRM</name>
<organism evidence="1 2">
    <name type="scientific">Caldicellulosiruptor diazotrophicus</name>
    <dbReference type="NCBI Taxonomy" id="2806205"/>
    <lineage>
        <taxon>Bacteria</taxon>
        <taxon>Bacillati</taxon>
        <taxon>Bacillota</taxon>
        <taxon>Bacillota incertae sedis</taxon>
        <taxon>Caldicellulosiruptorales</taxon>
        <taxon>Caldicellulosiruptoraceae</taxon>
        <taxon>Caldicellulosiruptor</taxon>
    </lineage>
</organism>
<dbReference type="Proteomes" id="UP000663623">
    <property type="component" value="Chromosome"/>
</dbReference>